<organism evidence="5 6">
    <name type="scientific">Gracilimonas sediminicola</name>
    <dbReference type="NCBI Taxonomy" id="2952158"/>
    <lineage>
        <taxon>Bacteria</taxon>
        <taxon>Pseudomonadati</taxon>
        <taxon>Balneolota</taxon>
        <taxon>Balneolia</taxon>
        <taxon>Balneolales</taxon>
        <taxon>Balneolaceae</taxon>
        <taxon>Gracilimonas</taxon>
    </lineage>
</organism>
<name>A0A9X2RI91_9BACT</name>
<dbReference type="AlphaFoldDB" id="A0A9X2RI91"/>
<evidence type="ECO:0000313" key="5">
    <source>
        <dbReference type="EMBL" id="MCP9292993.1"/>
    </source>
</evidence>
<evidence type="ECO:0000256" key="2">
    <source>
        <dbReference type="SAM" id="MobiDB-lite"/>
    </source>
</evidence>
<dbReference type="Proteomes" id="UP001139125">
    <property type="component" value="Unassembled WGS sequence"/>
</dbReference>
<dbReference type="EMBL" id="JANDBC010000003">
    <property type="protein sequence ID" value="MCP9292993.1"/>
    <property type="molecule type" value="Genomic_DNA"/>
</dbReference>
<dbReference type="RefSeq" id="WP_255135892.1">
    <property type="nucleotide sequence ID" value="NZ_JANDBC010000003.1"/>
</dbReference>
<keyword evidence="1 3" id="KW-0732">Signal</keyword>
<feature type="region of interest" description="Disordered" evidence="2">
    <location>
        <begin position="29"/>
        <end position="48"/>
    </location>
</feature>
<proteinExistence type="predicted"/>
<evidence type="ECO:0000256" key="1">
    <source>
        <dbReference type="ARBA" id="ARBA00022729"/>
    </source>
</evidence>
<reference evidence="5" key="1">
    <citation type="submission" date="2022-06" db="EMBL/GenBank/DDBJ databases">
        <title>Gracilimonas sp. CAU 1638 isolated from sea sediment.</title>
        <authorList>
            <person name="Kim W."/>
        </authorList>
    </citation>
    <scope>NUCLEOTIDE SEQUENCE</scope>
    <source>
        <strain evidence="5">CAU 1638</strain>
    </source>
</reference>
<keyword evidence="6" id="KW-1185">Reference proteome</keyword>
<comment type="caution">
    <text evidence="5">The sequence shown here is derived from an EMBL/GenBank/DDBJ whole genome shotgun (WGS) entry which is preliminary data.</text>
</comment>
<sequence length="540" mass="60856">MKTRQKLLFFLFGLIIAGIAACATPIAPTGGPADKDGPKVEFTSPETGTTNFTGRTFVFQFDEFIGRSSVRGAITVEPDLGIEYDVSWRRKTMTIEFEERFPDSTTVIIKLGTDLSDTRNNKMERPVTLAISTGNEIDEGKIMGRIRIADDGTGAGDRRVLLYRQPFDLSNKASYEAQTDTGGVFRFSYLADGRYKALLVDDRNRNKTWDRGSESAYPFFDEFITLEEEGSDTLDVIYATQVDSVAPSLQGVGLFSTNRMRLRFSENIRIEEDAELIVQDSAGENYTSAYPLYIPEKEPFVAFAQSERPLLENAEYTLRLSGFTDGAGNPLETEEMSFTGTAQEDTTSQRIITANGTNGLLQDEVFKVTYAAPITEPEITDSMVVIEGQVDFDDWPEVQTNRNELWVAPQGEWIEGVDYQFLVWNPKTLRRKLFEPEVWDSTEYGDIEINLQNVDSTDIHYVQLLSPGGEERVFTSFGQSTVLTGLPPLSYTLILFKDENGNERWDRGTVIPFNTPEHYYVQRNLKVQEGFTSEVNITFD</sequence>
<accession>A0A9X2RI91</accession>
<evidence type="ECO:0000256" key="3">
    <source>
        <dbReference type="SAM" id="SignalP"/>
    </source>
</evidence>
<feature type="chain" id="PRO_5040995164" evidence="3">
    <location>
        <begin position="23"/>
        <end position="540"/>
    </location>
</feature>
<protein>
    <submittedName>
        <fullName evidence="5">Ig-like domain-containing protein</fullName>
    </submittedName>
</protein>
<feature type="domain" description="SbsA Ig-like" evidence="4">
    <location>
        <begin position="34"/>
        <end position="130"/>
    </location>
</feature>
<evidence type="ECO:0000259" key="4">
    <source>
        <dbReference type="Pfam" id="PF13205"/>
    </source>
</evidence>
<dbReference type="PROSITE" id="PS51257">
    <property type="entry name" value="PROKAR_LIPOPROTEIN"/>
    <property type="match status" value="1"/>
</dbReference>
<gene>
    <name evidence="5" type="ORF">NM125_15490</name>
</gene>
<feature type="signal peptide" evidence="3">
    <location>
        <begin position="1"/>
        <end position="22"/>
    </location>
</feature>
<evidence type="ECO:0000313" key="6">
    <source>
        <dbReference type="Proteomes" id="UP001139125"/>
    </source>
</evidence>
<dbReference type="InterPro" id="IPR032812">
    <property type="entry name" value="SbsA_Ig"/>
</dbReference>
<dbReference type="Pfam" id="PF13205">
    <property type="entry name" value="Big_5"/>
    <property type="match status" value="1"/>
</dbReference>